<proteinExistence type="predicted"/>
<evidence type="ECO:0000313" key="2">
    <source>
        <dbReference type="Proteomes" id="UP001292094"/>
    </source>
</evidence>
<reference evidence="1" key="1">
    <citation type="submission" date="2023-11" db="EMBL/GenBank/DDBJ databases">
        <title>Genome assemblies of two species of porcelain crab, Petrolisthes cinctipes and Petrolisthes manimaculis (Anomura: Porcellanidae).</title>
        <authorList>
            <person name="Angst P."/>
        </authorList>
    </citation>
    <scope>NUCLEOTIDE SEQUENCE</scope>
    <source>
        <strain evidence="1">PB745_02</strain>
        <tissue evidence="1">Gill</tissue>
    </source>
</reference>
<comment type="caution">
    <text evidence="1">The sequence shown here is derived from an EMBL/GenBank/DDBJ whole genome shotgun (WGS) entry which is preliminary data.</text>
</comment>
<protein>
    <submittedName>
        <fullName evidence="1">Uncharacterized protein</fullName>
    </submittedName>
</protein>
<keyword evidence="2" id="KW-1185">Reference proteome</keyword>
<gene>
    <name evidence="1" type="ORF">Pmani_007141</name>
</gene>
<dbReference type="AlphaFoldDB" id="A0AAE1Q8Z1"/>
<accession>A0AAE1Q8Z1</accession>
<name>A0AAE1Q8Z1_9EUCA</name>
<sequence length="66" mass="7285">MISSGKSLISFVLAQPRRLSGMATYRVGDHHTALLQLRNRSTDECGSHKGLFTPWCLREDGPKSVA</sequence>
<dbReference type="EMBL" id="JAWZYT010000537">
    <property type="protein sequence ID" value="KAK4322088.1"/>
    <property type="molecule type" value="Genomic_DNA"/>
</dbReference>
<dbReference type="Proteomes" id="UP001292094">
    <property type="component" value="Unassembled WGS sequence"/>
</dbReference>
<organism evidence="1 2">
    <name type="scientific">Petrolisthes manimaculis</name>
    <dbReference type="NCBI Taxonomy" id="1843537"/>
    <lineage>
        <taxon>Eukaryota</taxon>
        <taxon>Metazoa</taxon>
        <taxon>Ecdysozoa</taxon>
        <taxon>Arthropoda</taxon>
        <taxon>Crustacea</taxon>
        <taxon>Multicrustacea</taxon>
        <taxon>Malacostraca</taxon>
        <taxon>Eumalacostraca</taxon>
        <taxon>Eucarida</taxon>
        <taxon>Decapoda</taxon>
        <taxon>Pleocyemata</taxon>
        <taxon>Anomura</taxon>
        <taxon>Galatheoidea</taxon>
        <taxon>Porcellanidae</taxon>
        <taxon>Petrolisthes</taxon>
    </lineage>
</organism>
<evidence type="ECO:0000313" key="1">
    <source>
        <dbReference type="EMBL" id="KAK4322088.1"/>
    </source>
</evidence>